<accession>A6W636</accession>
<dbReference type="KEGG" id="kra:Krad_0787"/>
<organism evidence="1 2">
    <name type="scientific">Kineococcus radiotolerans (strain ATCC BAA-149 / DSM 14245 / SRS30216)</name>
    <dbReference type="NCBI Taxonomy" id="266940"/>
    <lineage>
        <taxon>Bacteria</taxon>
        <taxon>Bacillati</taxon>
        <taxon>Actinomycetota</taxon>
        <taxon>Actinomycetes</taxon>
        <taxon>Kineosporiales</taxon>
        <taxon>Kineosporiaceae</taxon>
        <taxon>Kineococcus</taxon>
    </lineage>
</organism>
<keyword evidence="2" id="KW-1185">Reference proteome</keyword>
<proteinExistence type="predicted"/>
<dbReference type="Proteomes" id="UP000001116">
    <property type="component" value="Chromosome"/>
</dbReference>
<reference evidence="2" key="1">
    <citation type="journal article" date="2008" name="PLoS ONE">
        <title>Survival in nuclear waste, extreme resistance, and potential applications gleaned from the genome sequence of Kineococcus radiotolerans SRS30216.</title>
        <authorList>
            <person name="Bagwell C.E."/>
            <person name="Bhat S."/>
            <person name="Hawkins G.M."/>
            <person name="Smith B.W."/>
            <person name="Biswas T."/>
            <person name="Hoover T.R."/>
            <person name="Saunders E."/>
            <person name="Han C.S."/>
            <person name="Tsodikov O.V."/>
            <person name="Shimkets L.J."/>
        </authorList>
    </citation>
    <scope>NUCLEOTIDE SEQUENCE [LARGE SCALE GENOMIC DNA]</scope>
    <source>
        <strain evidence="2">ATCC BAA-149 / DSM 14245 / SRS30216</strain>
    </source>
</reference>
<dbReference type="HOGENOM" id="CLU_1624906_0_0_11"/>
<sequence>MNRLAPGVLRLPHWSVVSEPIIEVDPALFGPNPRDPDGDTQDTSLQVRVSTDQAERAAHALASVVPRFSFVVEDGRELDEEEMERNHLLPRPLDSPGWVSDVYRHPDGPYVVIDNNGYMAPEAGRTTAGIVVQALREAGVTRARLTPSPEHDGVNLDEVWIET</sequence>
<protein>
    <submittedName>
        <fullName evidence="1">Uncharacterized protein</fullName>
    </submittedName>
</protein>
<dbReference type="AlphaFoldDB" id="A6W636"/>
<evidence type="ECO:0000313" key="2">
    <source>
        <dbReference type="Proteomes" id="UP000001116"/>
    </source>
</evidence>
<evidence type="ECO:0000313" key="1">
    <source>
        <dbReference type="EMBL" id="ABS02275.1"/>
    </source>
</evidence>
<dbReference type="EMBL" id="CP000750">
    <property type="protein sequence ID" value="ABS02275.1"/>
    <property type="molecule type" value="Genomic_DNA"/>
</dbReference>
<name>A6W636_KINRD</name>
<gene>
    <name evidence="1" type="ordered locus">Krad_0787</name>
</gene>